<dbReference type="EMBL" id="JXBL01000001">
    <property type="protein sequence ID" value="KIE42492.1"/>
    <property type="molecule type" value="Genomic_DNA"/>
</dbReference>
<proteinExistence type="predicted"/>
<keyword evidence="1" id="KW-0238">DNA-binding</keyword>
<name>A0A0C1QPH7_9BACT</name>
<dbReference type="FunFam" id="1.10.1660.10:FF:000003">
    <property type="entry name" value="MerR family transcriptional regulator"/>
    <property type="match status" value="1"/>
</dbReference>
<evidence type="ECO:0000313" key="3">
    <source>
        <dbReference type="EMBL" id="KIE42492.1"/>
    </source>
</evidence>
<dbReference type="Proteomes" id="UP000031433">
    <property type="component" value="Unassembled WGS sequence"/>
</dbReference>
<reference evidence="3 4" key="1">
    <citation type="submission" date="2015-01" db="EMBL/GenBank/DDBJ databases">
        <title>Genome sequence of the anaerobic bacterium Geobacter soli GSS01, a dissimilatory Fe(III) reducer from soil.</title>
        <authorList>
            <person name="Yang G."/>
            <person name="Zhou S."/>
        </authorList>
    </citation>
    <scope>NUCLEOTIDE SEQUENCE [LARGE SCALE GENOMIC DNA]</scope>
    <source>
        <strain evidence="3 4">GSS01</strain>
    </source>
</reference>
<keyword evidence="4" id="KW-1185">Reference proteome</keyword>
<dbReference type="SMART" id="SM00422">
    <property type="entry name" value="HTH_MERR"/>
    <property type="match status" value="1"/>
</dbReference>
<gene>
    <name evidence="3" type="ORF">SE37_07540</name>
</gene>
<dbReference type="SUPFAM" id="SSF46955">
    <property type="entry name" value="Putative DNA-binding domain"/>
    <property type="match status" value="1"/>
</dbReference>
<dbReference type="AlphaFoldDB" id="A0A0C1QPH7"/>
<organism evidence="3 4">
    <name type="scientific">Geobacter soli</name>
    <dbReference type="NCBI Taxonomy" id="1510391"/>
    <lineage>
        <taxon>Bacteria</taxon>
        <taxon>Pseudomonadati</taxon>
        <taxon>Thermodesulfobacteriota</taxon>
        <taxon>Desulfuromonadia</taxon>
        <taxon>Geobacterales</taxon>
        <taxon>Geobacteraceae</taxon>
        <taxon>Geobacter</taxon>
    </lineage>
</organism>
<comment type="caution">
    <text evidence="3">The sequence shown here is derived from an EMBL/GenBank/DDBJ whole genome shotgun (WGS) entry which is preliminary data.</text>
</comment>
<dbReference type="Pfam" id="PF13411">
    <property type="entry name" value="MerR_1"/>
    <property type="match status" value="1"/>
</dbReference>
<sequence>MVAEETPDKQYYRIGEVSRITSLKPSVLRFWEAEFKELRPPKSRTGQRLYTRTDIELLLEIKRLLYGEKLTIDGARKRLATSKGHGQAGPPPRQDQALEEILHSVKCELELLKKQLQ</sequence>
<dbReference type="PROSITE" id="PS50937">
    <property type="entry name" value="HTH_MERR_2"/>
    <property type="match status" value="1"/>
</dbReference>
<dbReference type="Gene3D" id="1.10.1660.10">
    <property type="match status" value="1"/>
</dbReference>
<evidence type="ECO:0000313" key="4">
    <source>
        <dbReference type="Proteomes" id="UP000031433"/>
    </source>
</evidence>
<dbReference type="PANTHER" id="PTHR30204">
    <property type="entry name" value="REDOX-CYCLING DRUG-SENSING TRANSCRIPTIONAL ACTIVATOR SOXR"/>
    <property type="match status" value="1"/>
</dbReference>
<dbReference type="PANTHER" id="PTHR30204:SF15">
    <property type="entry name" value="BLL5018 PROTEIN"/>
    <property type="match status" value="1"/>
</dbReference>
<evidence type="ECO:0000259" key="2">
    <source>
        <dbReference type="PROSITE" id="PS50937"/>
    </source>
</evidence>
<feature type="domain" description="HTH merR-type" evidence="2">
    <location>
        <begin position="11"/>
        <end position="81"/>
    </location>
</feature>
<accession>A0A0C1QPH7</accession>
<dbReference type="InterPro" id="IPR009061">
    <property type="entry name" value="DNA-bd_dom_put_sf"/>
</dbReference>
<dbReference type="GO" id="GO:0003700">
    <property type="term" value="F:DNA-binding transcription factor activity"/>
    <property type="evidence" value="ECO:0007669"/>
    <property type="project" value="InterPro"/>
</dbReference>
<dbReference type="GO" id="GO:0003677">
    <property type="term" value="F:DNA binding"/>
    <property type="evidence" value="ECO:0007669"/>
    <property type="project" value="UniProtKB-KW"/>
</dbReference>
<dbReference type="InterPro" id="IPR047057">
    <property type="entry name" value="MerR_fam"/>
</dbReference>
<dbReference type="CDD" id="cd04765">
    <property type="entry name" value="HTH_MlrA-like_sg2"/>
    <property type="match status" value="1"/>
</dbReference>
<evidence type="ECO:0000256" key="1">
    <source>
        <dbReference type="ARBA" id="ARBA00023125"/>
    </source>
</evidence>
<protein>
    <submittedName>
        <fullName evidence="3">Transcriptional regulator</fullName>
    </submittedName>
</protein>
<dbReference type="InterPro" id="IPR000551">
    <property type="entry name" value="MerR-type_HTH_dom"/>
</dbReference>